<feature type="region of interest" description="Disordered" evidence="2">
    <location>
        <begin position="214"/>
        <end position="234"/>
    </location>
</feature>
<dbReference type="STRING" id="252740.A0A423WP25"/>
<comment type="caution">
    <text evidence="3">The sequence shown here is derived from an EMBL/GenBank/DDBJ whole genome shotgun (WGS) entry which is preliminary data.</text>
</comment>
<name>A0A423WP25_CYTCH</name>
<dbReference type="CDD" id="cd06154">
    <property type="entry name" value="YjgF_YER057c_UK114_like_6"/>
    <property type="match status" value="1"/>
</dbReference>
<feature type="compositionally biased region" description="Basic and acidic residues" evidence="2">
    <location>
        <begin position="486"/>
        <end position="495"/>
    </location>
</feature>
<dbReference type="InterPro" id="IPR004000">
    <property type="entry name" value="Actin"/>
</dbReference>
<dbReference type="SUPFAM" id="SSF55298">
    <property type="entry name" value="YjgF-like"/>
    <property type="match status" value="1"/>
</dbReference>
<dbReference type="InterPro" id="IPR043129">
    <property type="entry name" value="ATPase_NBD"/>
</dbReference>
<feature type="region of interest" description="Disordered" evidence="2">
    <location>
        <begin position="403"/>
        <end position="523"/>
    </location>
</feature>
<evidence type="ECO:0000313" key="4">
    <source>
        <dbReference type="Proteomes" id="UP000284375"/>
    </source>
</evidence>
<feature type="compositionally biased region" description="Gly residues" evidence="2">
    <location>
        <begin position="669"/>
        <end position="680"/>
    </location>
</feature>
<dbReference type="OrthoDB" id="74201at2759"/>
<feature type="region of interest" description="Disordered" evidence="2">
    <location>
        <begin position="54"/>
        <end position="91"/>
    </location>
</feature>
<feature type="region of interest" description="Disordered" evidence="2">
    <location>
        <begin position="654"/>
        <end position="680"/>
    </location>
</feature>
<feature type="compositionally biased region" description="Low complexity" evidence="2">
    <location>
        <begin position="511"/>
        <end position="521"/>
    </location>
</feature>
<reference evidence="3 4" key="1">
    <citation type="submission" date="2015-09" db="EMBL/GenBank/DDBJ databases">
        <title>Host preference determinants of Valsa canker pathogens revealed by comparative genomics.</title>
        <authorList>
            <person name="Yin Z."/>
            <person name="Huang L."/>
        </authorList>
    </citation>
    <scope>NUCLEOTIDE SEQUENCE [LARGE SCALE GENOMIC DNA]</scope>
    <source>
        <strain evidence="3 4">YSFL</strain>
    </source>
</reference>
<evidence type="ECO:0000256" key="2">
    <source>
        <dbReference type="SAM" id="MobiDB-lite"/>
    </source>
</evidence>
<dbReference type="Gene3D" id="3.90.640.60">
    <property type="match status" value="1"/>
</dbReference>
<dbReference type="PANTHER" id="PTHR43857:SF1">
    <property type="entry name" value="YJGH FAMILY PROTEIN"/>
    <property type="match status" value="1"/>
</dbReference>
<feature type="compositionally biased region" description="Basic and acidic residues" evidence="2">
    <location>
        <begin position="415"/>
        <end position="453"/>
    </location>
</feature>
<dbReference type="EMBL" id="LJZO01000001">
    <property type="protein sequence ID" value="ROW05111.1"/>
    <property type="molecule type" value="Genomic_DNA"/>
</dbReference>
<keyword evidence="4" id="KW-1185">Reference proteome</keyword>
<evidence type="ECO:0000313" key="3">
    <source>
        <dbReference type="EMBL" id="ROW05111.1"/>
    </source>
</evidence>
<dbReference type="InterPro" id="IPR035959">
    <property type="entry name" value="RutC-like_sf"/>
</dbReference>
<comment type="similarity">
    <text evidence="1">Belongs to the actin family.</text>
</comment>
<dbReference type="Gene3D" id="3.30.420.40">
    <property type="match status" value="3"/>
</dbReference>
<dbReference type="AlphaFoldDB" id="A0A423WP25"/>
<evidence type="ECO:0000256" key="1">
    <source>
        <dbReference type="RuleBase" id="RU000487"/>
    </source>
</evidence>
<protein>
    <submittedName>
        <fullName evidence="3">Uncharacterized protein</fullName>
    </submittedName>
</protein>
<feature type="compositionally biased region" description="Low complexity" evidence="2">
    <location>
        <begin position="65"/>
        <end position="81"/>
    </location>
</feature>
<feature type="compositionally biased region" description="Low complexity" evidence="2">
    <location>
        <begin position="287"/>
        <end position="318"/>
    </location>
</feature>
<dbReference type="Proteomes" id="UP000284375">
    <property type="component" value="Unassembled WGS sequence"/>
</dbReference>
<feature type="region of interest" description="Disordered" evidence="2">
    <location>
        <begin position="287"/>
        <end position="326"/>
    </location>
</feature>
<dbReference type="SMART" id="SM00268">
    <property type="entry name" value="ACTIN"/>
    <property type="match status" value="1"/>
</dbReference>
<dbReference type="Gene3D" id="3.30.1330.40">
    <property type="entry name" value="RutC-like"/>
    <property type="match status" value="1"/>
</dbReference>
<proteinExistence type="inferred from homology"/>
<dbReference type="PANTHER" id="PTHR43857">
    <property type="entry name" value="BLR7761 PROTEIN"/>
    <property type="match status" value="1"/>
</dbReference>
<dbReference type="InterPro" id="IPR006175">
    <property type="entry name" value="YjgF/YER057c/UK114"/>
</dbReference>
<dbReference type="Pfam" id="PF01042">
    <property type="entry name" value="Ribonuc_L-PSP"/>
    <property type="match status" value="1"/>
</dbReference>
<gene>
    <name evidence="3" type="ORF">VSDG_00393</name>
</gene>
<accession>A0A423WP25</accession>
<dbReference type="Pfam" id="PF00022">
    <property type="entry name" value="Actin"/>
    <property type="match status" value="1"/>
</dbReference>
<organism evidence="3 4">
    <name type="scientific">Cytospora chrysosperma</name>
    <name type="common">Cytospora canker fungus</name>
    <name type="synonym">Sphaeria chrysosperma</name>
    <dbReference type="NCBI Taxonomy" id="252740"/>
    <lineage>
        <taxon>Eukaryota</taxon>
        <taxon>Fungi</taxon>
        <taxon>Dikarya</taxon>
        <taxon>Ascomycota</taxon>
        <taxon>Pezizomycotina</taxon>
        <taxon>Sordariomycetes</taxon>
        <taxon>Sordariomycetidae</taxon>
        <taxon>Diaporthales</taxon>
        <taxon>Cytosporaceae</taxon>
        <taxon>Cytospora</taxon>
    </lineage>
</organism>
<dbReference type="SUPFAM" id="SSF53067">
    <property type="entry name" value="Actin-like ATPase domain"/>
    <property type="match status" value="2"/>
</dbReference>
<sequence>MSSQTRWREEQVLVMCPGSSTTMAQLGCSELTPPSQRFPTRMFRDEETGGWRPYYTYKREKKKPSPVAGPGSGSNGNANGAAQNGDKKDEDEWEIVEDPDSTEGAVYPMQGGRIVNMEAFLAFLDHVHSMLTTTYHNTPIMLMASPQWTRPDCEDIARYVFEKTKTPALCLIHSGIATQYGLRWPSMTVVDIGFEKVDVTCIYENRVVNHKDLGATTPDTAEQEREGKGGKGKAMISGGEVFTRKLLSLLEDQDFTYDMAEQLKKSQICEVLPYAADQPALMELPSAAATSSGGGAPATEAPAGQPAAQAAAGTLADGPVGGADAEDGLLAGDDRVADNDGVLNIADIVTSGQTKEFLAKKEREKAERLKAGKKAKIQEAADASKAARLPNSKRLKNMFHYEEVVQEEPAAPAAKADEPVGDAERKEGEKKEDEQKGGEQKGGEQKEGEQKEGEQEEGGQQEGEKKEGDAPATSDDAPKPDAPAGEADKPKEQHTSDGAFKVDNFLPPPDAASAPAASSEPQMRRVRRDIEVGLERFTFADRAEIDRIATTIYEAVQSIGDMYMRPACWDNITFVGNGSRIRGLKDNILQTLTSRHLISPSSATMFTSELPSNMATPSGTGAQTPTGSFTGPPHTMPTASSGVNPLLQAATTASLQQGPPHPGMSTPGGAPGSAVGDGPGAAGAVGAAAGHMSHHFHSQTPTSIKMAAMPTYLAEWTKHGFEEAMFLGSLVAARLVFCVHNMDAQGLEAQRLMSLNRVDFKLISSGSTFEAQIGYSRAVVDGDFVFVSGCTGYDYETGTISPAVEDQAEQCMRNIASALSAAGAEVRDVVRVRYILPDRDDFPGTWPVLQRWFGEARPAATMMVAGLMKEEMRIEIEVTARKGGGDQVSLGGEF</sequence>